<keyword evidence="2" id="KW-0053">Apoptosis</keyword>
<protein>
    <recommendedName>
        <fullName evidence="3">Bcl-2 Bcl-2 homology region 1-3 domain-containing protein</fullName>
    </recommendedName>
</protein>
<keyword evidence="6" id="KW-1185">Reference proteome</keyword>
<dbReference type="AlphaFoldDB" id="A0A5E4C4D2"/>
<dbReference type="Proteomes" id="UP000662637">
    <property type="component" value="Unassembled WGS sequence"/>
</dbReference>
<dbReference type="EMBL" id="CABDUW010000916">
    <property type="protein sequence ID" value="VTJ76734.1"/>
    <property type="molecule type" value="Genomic_DNA"/>
</dbReference>
<evidence type="ECO:0000256" key="1">
    <source>
        <dbReference type="ARBA" id="ARBA00009458"/>
    </source>
</evidence>
<dbReference type="GO" id="GO:0005741">
    <property type="term" value="C:mitochondrial outer membrane"/>
    <property type="evidence" value="ECO:0007669"/>
    <property type="project" value="TreeGrafter"/>
</dbReference>
<feature type="domain" description="Bcl-2 Bcl-2 homology region 1-3" evidence="3">
    <location>
        <begin position="1"/>
        <end position="81"/>
    </location>
</feature>
<dbReference type="Proteomes" id="UP000335636">
    <property type="component" value="Unassembled WGS sequence"/>
</dbReference>
<dbReference type="Pfam" id="PF00452">
    <property type="entry name" value="Bcl-2"/>
    <property type="match status" value="1"/>
</dbReference>
<dbReference type="InterPro" id="IPR036834">
    <property type="entry name" value="Bcl-2-like_sf"/>
</dbReference>
<dbReference type="CDD" id="cd06845">
    <property type="entry name" value="Bcl-2_like"/>
    <property type="match status" value="1"/>
</dbReference>
<dbReference type="InterPro" id="IPR046371">
    <property type="entry name" value="Bcl-2_BH1-3"/>
</dbReference>
<dbReference type="GO" id="GO:0001836">
    <property type="term" value="P:release of cytochrome c from mitochondria"/>
    <property type="evidence" value="ECO:0007669"/>
    <property type="project" value="TreeGrafter"/>
</dbReference>
<evidence type="ECO:0000313" key="4">
    <source>
        <dbReference type="EMBL" id="KAF7482176.1"/>
    </source>
</evidence>
<dbReference type="EMBL" id="WJEC01000649">
    <property type="protein sequence ID" value="KAF7482176.1"/>
    <property type="molecule type" value="Genomic_DNA"/>
</dbReference>
<dbReference type="SUPFAM" id="SSF56854">
    <property type="entry name" value="Bcl-2 inhibitors of programmed cell death"/>
    <property type="match status" value="1"/>
</dbReference>
<evidence type="ECO:0000259" key="3">
    <source>
        <dbReference type="SMART" id="SM00337"/>
    </source>
</evidence>
<evidence type="ECO:0000256" key="2">
    <source>
        <dbReference type="ARBA" id="ARBA00022703"/>
    </source>
</evidence>
<dbReference type="GO" id="GO:0097192">
    <property type="term" value="P:extrinsic apoptotic signaling pathway in absence of ligand"/>
    <property type="evidence" value="ECO:0007669"/>
    <property type="project" value="TreeGrafter"/>
</dbReference>
<dbReference type="GO" id="GO:0042981">
    <property type="term" value="P:regulation of apoptotic process"/>
    <property type="evidence" value="ECO:0007669"/>
    <property type="project" value="InterPro"/>
</dbReference>
<reference evidence="4" key="2">
    <citation type="submission" date="2020-08" db="EMBL/GenBank/DDBJ databases">
        <authorList>
            <person name="Shumante A."/>
            <person name="Zimin A.V."/>
            <person name="Puiu D."/>
            <person name="Salzberg S.L."/>
        </authorList>
    </citation>
    <scope>NUCLEOTIDE SEQUENCE</scope>
    <source>
        <strain evidence="4">WC2-LM</strain>
        <tissue evidence="4">Liver</tissue>
    </source>
</reference>
<name>A0A5E4C4D2_MARMO</name>
<evidence type="ECO:0000313" key="5">
    <source>
        <dbReference type="EMBL" id="VTJ76734.1"/>
    </source>
</evidence>
<dbReference type="GO" id="GO:0008630">
    <property type="term" value="P:intrinsic apoptotic signaling pathway in response to DNA damage"/>
    <property type="evidence" value="ECO:0007669"/>
    <property type="project" value="TreeGrafter"/>
</dbReference>
<sequence length="126" mass="14228">MTSKLHVTPETAHQTFEQVVKELFQDVVNWGCIVAFCSFGGTLCVEGIDKEKQVLVSQIASWVATYLNDHLENRIQDRGSWDTFVELRGNNVAVSSWKDQEGSNHCFLMDMTMAGVVLLGWLFSQK</sequence>
<dbReference type="InterPro" id="IPR002475">
    <property type="entry name" value="Bcl2-like"/>
</dbReference>
<dbReference type="PANTHER" id="PTHR11256">
    <property type="entry name" value="BCL-2 RELATED"/>
    <property type="match status" value="1"/>
</dbReference>
<reference evidence="5 6" key="1">
    <citation type="submission" date="2019-04" db="EMBL/GenBank/DDBJ databases">
        <authorList>
            <person name="Alioto T."/>
            <person name="Alioto T."/>
        </authorList>
    </citation>
    <scope>NUCLEOTIDE SEQUENCE [LARGE SCALE GENOMIC DNA]</scope>
</reference>
<dbReference type="SMART" id="SM00337">
    <property type="entry name" value="BCL"/>
    <property type="match status" value="1"/>
</dbReference>
<dbReference type="Gene3D" id="1.10.437.10">
    <property type="entry name" value="Blc2-like"/>
    <property type="match status" value="1"/>
</dbReference>
<dbReference type="InterPro" id="IPR026298">
    <property type="entry name" value="Bcl-2_fam"/>
</dbReference>
<dbReference type="PRINTS" id="PR01862">
    <property type="entry name" value="BCL2FAMILY"/>
</dbReference>
<dbReference type="PROSITE" id="PS50062">
    <property type="entry name" value="BCL2_FAMILY"/>
    <property type="match status" value="1"/>
</dbReference>
<accession>A0A5E4C4D2</accession>
<dbReference type="PANTHER" id="PTHR11256:SF12">
    <property type="entry name" value="BCL-2-LIKE PROTEIN 1"/>
    <property type="match status" value="1"/>
</dbReference>
<comment type="similarity">
    <text evidence="1">Belongs to the Bcl-2 family.</text>
</comment>
<dbReference type="GO" id="GO:0051400">
    <property type="term" value="F:BH domain binding"/>
    <property type="evidence" value="ECO:0007669"/>
    <property type="project" value="TreeGrafter"/>
</dbReference>
<gene>
    <name evidence="4" type="ORF">GHT09_006636</name>
    <name evidence="5" type="ORF">MONAX_5E030361</name>
</gene>
<proteinExistence type="inferred from homology"/>
<evidence type="ECO:0000313" key="6">
    <source>
        <dbReference type="Proteomes" id="UP000335636"/>
    </source>
</evidence>
<organism evidence="5 6">
    <name type="scientific">Marmota monax</name>
    <name type="common">Woodchuck</name>
    <dbReference type="NCBI Taxonomy" id="9995"/>
    <lineage>
        <taxon>Eukaryota</taxon>
        <taxon>Metazoa</taxon>
        <taxon>Chordata</taxon>
        <taxon>Craniata</taxon>
        <taxon>Vertebrata</taxon>
        <taxon>Euteleostomi</taxon>
        <taxon>Mammalia</taxon>
        <taxon>Eutheria</taxon>
        <taxon>Euarchontoglires</taxon>
        <taxon>Glires</taxon>
        <taxon>Rodentia</taxon>
        <taxon>Sciuromorpha</taxon>
        <taxon>Sciuridae</taxon>
        <taxon>Xerinae</taxon>
        <taxon>Marmotini</taxon>
        <taxon>Marmota</taxon>
    </lineage>
</organism>